<sequence>MLKKAVSFIAPVLFLILALVVSFLLTSPSQPKFVIDILFYTKVLILFSLVFTLTYFIDIAFSGFKKPVVKLITFGITFILSCFLFFIEDKITKDSQLNFVFQIFLVVIVGVYVFYFIRWPLKGIFYLIKKIKWKFVQSFVAYIEHLIEPIYYFPLKLVTYSTYYLIKFLIKVTIELIKIIIDAGKFTFRSFRNFLKSLLVFCLGLYVIASLFVIVDYIRTQYGQYGKFFCSAGVKNKLKGTVVRVVGGYSEGTGFFISENQVLTNFHVIADEPSPKIIFPNGKFITPIKITGDKDADLAILFTEYEYPEMVMSLPSKISIKDEEPLLATGFAMGTDLAGKATVLKGNFADFRESKYESVSYIQTNISLVEGMSGGPLTDQCGQVVGINTAGLAGLSMFISGSEAKKIIPDFSDQEIEKIDVDPSKSPEDAVTAFYTYLKARKMKEGFDLLSREYLQKTNFEEWTSRFKDILDVEIVKSEKVEDSKDTVNVKFGTKNWVTEETEFHYYEGTWKTIFEDGKYKMLKSNIKEIEDPDFDWFYD</sequence>
<dbReference type="GO" id="GO:0006508">
    <property type="term" value="P:proteolysis"/>
    <property type="evidence" value="ECO:0007669"/>
    <property type="project" value="InterPro"/>
</dbReference>
<dbReference type="Pfam" id="PF13365">
    <property type="entry name" value="Trypsin_2"/>
    <property type="match status" value="1"/>
</dbReference>
<dbReference type="InterPro" id="IPR001940">
    <property type="entry name" value="Peptidase_S1C"/>
</dbReference>
<feature type="transmembrane region" description="Helical" evidence="1">
    <location>
        <begin position="5"/>
        <end position="25"/>
    </location>
</feature>
<accession>A0A0G0LC93</accession>
<name>A0A0G0LC93_9BACT</name>
<keyword evidence="1" id="KW-1133">Transmembrane helix</keyword>
<evidence type="ECO:0000256" key="1">
    <source>
        <dbReference type="SAM" id="Phobius"/>
    </source>
</evidence>
<feature type="transmembrane region" description="Helical" evidence="1">
    <location>
        <begin position="68"/>
        <end position="87"/>
    </location>
</feature>
<reference evidence="2 3" key="1">
    <citation type="journal article" date="2015" name="Nature">
        <title>rRNA introns, odd ribosomes, and small enigmatic genomes across a large radiation of phyla.</title>
        <authorList>
            <person name="Brown C.T."/>
            <person name="Hug L.A."/>
            <person name="Thomas B.C."/>
            <person name="Sharon I."/>
            <person name="Castelle C.J."/>
            <person name="Singh A."/>
            <person name="Wilkins M.J."/>
            <person name="Williams K.H."/>
            <person name="Banfield J.F."/>
        </authorList>
    </citation>
    <scope>NUCLEOTIDE SEQUENCE [LARGE SCALE GENOMIC DNA]</scope>
</reference>
<dbReference type="Gene3D" id="2.40.10.10">
    <property type="entry name" value="Trypsin-like serine proteases"/>
    <property type="match status" value="2"/>
</dbReference>
<gene>
    <name evidence="2" type="ORF">US68_C0007G0024</name>
</gene>
<keyword evidence="1" id="KW-0472">Membrane</keyword>
<protein>
    <submittedName>
        <fullName evidence="2">Peptidase S1 and S6 chymotrypsin/Hap</fullName>
    </submittedName>
</protein>
<organism evidence="2 3">
    <name type="scientific">Candidatus Shapirobacteria bacterium GW2011_GWE1_38_10</name>
    <dbReference type="NCBI Taxonomy" id="1618488"/>
    <lineage>
        <taxon>Bacteria</taxon>
        <taxon>Candidatus Shapironibacteriota</taxon>
    </lineage>
</organism>
<dbReference type="InterPro" id="IPR009003">
    <property type="entry name" value="Peptidase_S1_PA"/>
</dbReference>
<dbReference type="InterPro" id="IPR043504">
    <property type="entry name" value="Peptidase_S1_PA_chymotrypsin"/>
</dbReference>
<comment type="caution">
    <text evidence="2">The sequence shown here is derived from an EMBL/GenBank/DDBJ whole genome shotgun (WGS) entry which is preliminary data.</text>
</comment>
<dbReference type="AlphaFoldDB" id="A0A0G0LC93"/>
<dbReference type="EMBL" id="LBTX01000007">
    <property type="protein sequence ID" value="KKQ50261.1"/>
    <property type="molecule type" value="Genomic_DNA"/>
</dbReference>
<feature type="transmembrane region" description="Helical" evidence="1">
    <location>
        <begin position="99"/>
        <end position="121"/>
    </location>
</feature>
<dbReference type="Proteomes" id="UP000034231">
    <property type="component" value="Unassembled WGS sequence"/>
</dbReference>
<dbReference type="PRINTS" id="PR00834">
    <property type="entry name" value="PROTEASES2C"/>
</dbReference>
<dbReference type="PANTHER" id="PTHR22939">
    <property type="entry name" value="SERINE PROTEASE FAMILY S1C HTRA-RELATED"/>
    <property type="match status" value="1"/>
</dbReference>
<feature type="transmembrane region" description="Helical" evidence="1">
    <location>
        <begin position="37"/>
        <end position="56"/>
    </location>
</feature>
<evidence type="ECO:0000313" key="3">
    <source>
        <dbReference type="Proteomes" id="UP000034231"/>
    </source>
</evidence>
<feature type="transmembrane region" description="Helical" evidence="1">
    <location>
        <begin position="193"/>
        <end position="215"/>
    </location>
</feature>
<dbReference type="SUPFAM" id="SSF50494">
    <property type="entry name" value="Trypsin-like serine proteases"/>
    <property type="match status" value="1"/>
</dbReference>
<keyword evidence="1" id="KW-0812">Transmembrane</keyword>
<proteinExistence type="predicted"/>
<dbReference type="PANTHER" id="PTHR22939:SF129">
    <property type="entry name" value="SERINE PROTEASE HTRA2, MITOCHONDRIAL"/>
    <property type="match status" value="1"/>
</dbReference>
<dbReference type="GO" id="GO:0004252">
    <property type="term" value="F:serine-type endopeptidase activity"/>
    <property type="evidence" value="ECO:0007669"/>
    <property type="project" value="InterPro"/>
</dbReference>
<evidence type="ECO:0000313" key="2">
    <source>
        <dbReference type="EMBL" id="KKQ50261.1"/>
    </source>
</evidence>